<accession>A0A7W0C8H1</accession>
<reference evidence="1 2" key="1">
    <citation type="submission" date="2020-07" db="EMBL/GenBank/DDBJ databases">
        <title>Genomic Encyclopedia of Type Strains, Phase IV (KMG-IV): sequencing the most valuable type-strain genomes for metagenomic binning, comparative biology and taxonomic classification.</title>
        <authorList>
            <person name="Goeker M."/>
        </authorList>
    </citation>
    <scope>NUCLEOTIDE SEQUENCE [LARGE SCALE GENOMIC DNA]</scope>
    <source>
        <strain evidence="1 2">DSM 17721</strain>
    </source>
</reference>
<organism evidence="1 2">
    <name type="scientific">Desulfosalsimonas propionicica</name>
    <dbReference type="NCBI Taxonomy" id="332175"/>
    <lineage>
        <taxon>Bacteria</taxon>
        <taxon>Pseudomonadati</taxon>
        <taxon>Thermodesulfobacteriota</taxon>
        <taxon>Desulfobacteria</taxon>
        <taxon>Desulfobacterales</taxon>
        <taxon>Desulfosalsimonadaceae</taxon>
        <taxon>Desulfosalsimonas</taxon>
    </lineage>
</organism>
<dbReference type="AlphaFoldDB" id="A0A7W0C8H1"/>
<dbReference type="RefSeq" id="WP_181550780.1">
    <property type="nucleotide sequence ID" value="NZ_JACDUS010000003.1"/>
</dbReference>
<dbReference type="GO" id="GO:0016301">
    <property type="term" value="F:kinase activity"/>
    <property type="evidence" value="ECO:0007669"/>
    <property type="project" value="UniProtKB-KW"/>
</dbReference>
<gene>
    <name evidence="1" type="ORF">HNR65_001452</name>
</gene>
<keyword evidence="1" id="KW-0808">Transferase</keyword>
<sequence>MAVITITSEYNAGGQRVATDLAKKLDFQFVGDQLVADVAKELNMSKHEAETFLKAGGSSILRYLDRYTCSIVQKVVDREHGCLDDATYYNKTRELVENIYKNENAVILGWGAQCILQKKPDTFHVLLKKNPEKKIEDVMEKRKCSRKDAERLISNDEEEKKAYIKKYFQADWHDPSLYNMIIDMENYTADQAVGLIAEKAEGQISLGQK</sequence>
<dbReference type="Pfam" id="PF13189">
    <property type="entry name" value="Cytidylate_kin2"/>
    <property type="match status" value="1"/>
</dbReference>
<keyword evidence="2" id="KW-1185">Reference proteome</keyword>
<proteinExistence type="predicted"/>
<dbReference type="EMBL" id="JACDUS010000003">
    <property type="protein sequence ID" value="MBA2881126.1"/>
    <property type="molecule type" value="Genomic_DNA"/>
</dbReference>
<comment type="caution">
    <text evidence="1">The sequence shown here is derived from an EMBL/GenBank/DDBJ whole genome shotgun (WGS) entry which is preliminary data.</text>
</comment>
<keyword evidence="1" id="KW-0418">Kinase</keyword>
<evidence type="ECO:0000313" key="2">
    <source>
        <dbReference type="Proteomes" id="UP000525298"/>
    </source>
</evidence>
<name>A0A7W0C8H1_9BACT</name>
<dbReference type="Gene3D" id="3.40.50.300">
    <property type="entry name" value="P-loop containing nucleotide triphosphate hydrolases"/>
    <property type="match status" value="1"/>
</dbReference>
<dbReference type="InterPro" id="IPR027417">
    <property type="entry name" value="P-loop_NTPase"/>
</dbReference>
<protein>
    <submittedName>
        <fullName evidence="1">Cytidylate kinase</fullName>
    </submittedName>
</protein>
<evidence type="ECO:0000313" key="1">
    <source>
        <dbReference type="EMBL" id="MBA2881126.1"/>
    </source>
</evidence>
<dbReference type="Proteomes" id="UP000525298">
    <property type="component" value="Unassembled WGS sequence"/>
</dbReference>